<dbReference type="GeneID" id="101241602"/>
<keyword evidence="5" id="KW-1185">Reference proteome</keyword>
<organism evidence="5 7">
    <name type="scientific">Hydra vulgaris</name>
    <name type="common">Hydra</name>
    <name type="synonym">Hydra attenuata</name>
    <dbReference type="NCBI Taxonomy" id="6087"/>
    <lineage>
        <taxon>Eukaryota</taxon>
        <taxon>Metazoa</taxon>
        <taxon>Cnidaria</taxon>
        <taxon>Hydrozoa</taxon>
        <taxon>Hydroidolina</taxon>
        <taxon>Anthoathecata</taxon>
        <taxon>Aplanulata</taxon>
        <taxon>Hydridae</taxon>
        <taxon>Hydra</taxon>
    </lineage>
</organism>
<feature type="signal peptide" evidence="4">
    <location>
        <begin position="1"/>
        <end position="20"/>
    </location>
</feature>
<evidence type="ECO:0000313" key="6">
    <source>
        <dbReference type="RefSeq" id="XP_065661502.1"/>
    </source>
</evidence>
<evidence type="ECO:0000256" key="2">
    <source>
        <dbReference type="ARBA" id="ARBA00023157"/>
    </source>
</evidence>
<dbReference type="RefSeq" id="XP_065661502.1">
    <property type="nucleotide sequence ID" value="XM_065805430.1"/>
</dbReference>
<dbReference type="InterPro" id="IPR033130">
    <property type="entry name" value="RNase_T2_His_AS_2"/>
</dbReference>
<keyword evidence="2" id="KW-1015">Disulfide bond</keyword>
<dbReference type="CDD" id="cd01061">
    <property type="entry name" value="RNase_T2_euk"/>
    <property type="match status" value="1"/>
</dbReference>
<name>A0ABM4CID0_HYDVU</name>
<proteinExistence type="inferred from homology"/>
<sequence>MIIIWFIFTLITNSARKCFAIKSSAEFSNSTEWDYLMLVQRWPLAVCQIVNASGHPCGVPPQTTGWTIHGLWPSNRNGPPPFYCQDTVFDMAKIMDLKEVLNVIWPNFYLKESEDSLWKHEYEKHGTCAASNPYFLTEHDYFQNTLKLNKVFDVQRLLERKGIFPIAEPYKKSVIISSIKESYPVNSCPGCGYVKGIGQVLSQSYICFDKQIQLVDCPECENECSDEEGILYQPLR</sequence>
<reference evidence="6 7" key="1">
    <citation type="submission" date="2025-05" db="UniProtKB">
        <authorList>
            <consortium name="RefSeq"/>
        </authorList>
    </citation>
    <scope>IDENTIFICATION</scope>
</reference>
<dbReference type="Pfam" id="PF00445">
    <property type="entry name" value="Ribonuclease_T2"/>
    <property type="match status" value="1"/>
</dbReference>
<dbReference type="InterPro" id="IPR033697">
    <property type="entry name" value="Ribonuclease_T2_eukaryotic"/>
</dbReference>
<gene>
    <name evidence="6 7" type="primary">LOC101241602</name>
</gene>
<dbReference type="PANTHER" id="PTHR11240:SF22">
    <property type="entry name" value="RIBONUCLEASE T2"/>
    <property type="match status" value="1"/>
</dbReference>
<evidence type="ECO:0000313" key="5">
    <source>
        <dbReference type="Proteomes" id="UP001652625"/>
    </source>
</evidence>
<dbReference type="PANTHER" id="PTHR11240">
    <property type="entry name" value="RIBONUCLEASE T2"/>
    <property type="match status" value="1"/>
</dbReference>
<keyword evidence="4" id="KW-0732">Signal</keyword>
<comment type="similarity">
    <text evidence="1 3">Belongs to the RNase T2 family.</text>
</comment>
<dbReference type="SUPFAM" id="SSF55895">
    <property type="entry name" value="Ribonuclease Rh-like"/>
    <property type="match status" value="1"/>
</dbReference>
<protein>
    <submittedName>
        <fullName evidence="6 7">Ribonuclease Oy isoform X4</fullName>
    </submittedName>
</protein>
<dbReference type="PROSITE" id="PS00530">
    <property type="entry name" value="RNASE_T2_1"/>
    <property type="match status" value="1"/>
</dbReference>
<dbReference type="Gene3D" id="3.90.730.10">
    <property type="entry name" value="Ribonuclease T2-like"/>
    <property type="match status" value="1"/>
</dbReference>
<feature type="chain" id="PRO_5045025960" evidence="4">
    <location>
        <begin position="21"/>
        <end position="236"/>
    </location>
</feature>
<accession>A0ABM4CID0</accession>
<evidence type="ECO:0000256" key="4">
    <source>
        <dbReference type="SAM" id="SignalP"/>
    </source>
</evidence>
<dbReference type="Proteomes" id="UP001652625">
    <property type="component" value="Chromosome 09"/>
</dbReference>
<dbReference type="PROSITE" id="PS00531">
    <property type="entry name" value="RNASE_T2_2"/>
    <property type="match status" value="1"/>
</dbReference>
<dbReference type="InterPro" id="IPR036430">
    <property type="entry name" value="RNase_T2-like_sf"/>
</dbReference>
<evidence type="ECO:0000313" key="7">
    <source>
        <dbReference type="RefSeq" id="XP_065661503.1"/>
    </source>
</evidence>
<dbReference type="InterPro" id="IPR001568">
    <property type="entry name" value="RNase_T2-like"/>
</dbReference>
<evidence type="ECO:0000256" key="3">
    <source>
        <dbReference type="RuleBase" id="RU004328"/>
    </source>
</evidence>
<evidence type="ECO:0000256" key="1">
    <source>
        <dbReference type="ARBA" id="ARBA00007469"/>
    </source>
</evidence>
<dbReference type="InterPro" id="IPR018188">
    <property type="entry name" value="RNase_T2_His_AS_1"/>
</dbReference>
<dbReference type="RefSeq" id="XP_065661503.1">
    <property type="nucleotide sequence ID" value="XM_065805431.1"/>
</dbReference>